<sequence length="109" mass="12303">MEQTEQPIVSVTVVRTGGFAGIRRQWSAQPPEPERPRWVMLIRQCPWDDADAADPAGADRFTWHIDAQLGDDDHRVELPETSLHGPWRDLVAEVQSFEQERTGQDTPGG</sequence>
<evidence type="ECO:0000313" key="1">
    <source>
        <dbReference type="EMBL" id="QAY60695.1"/>
    </source>
</evidence>
<dbReference type="AlphaFoldDB" id="A0A4P6EEG2"/>
<evidence type="ECO:0000313" key="2">
    <source>
        <dbReference type="Proteomes" id="UP000293995"/>
    </source>
</evidence>
<reference evidence="1 2" key="1">
    <citation type="submission" date="2019-01" db="EMBL/GenBank/DDBJ databases">
        <title>Genome sequencing of strain DFW100M-13.</title>
        <authorList>
            <person name="Heo J."/>
            <person name="Kim S.-J."/>
            <person name="Kim J.-S."/>
            <person name="Hong S.-B."/>
            <person name="Kwon S.-W."/>
        </authorList>
    </citation>
    <scope>NUCLEOTIDE SEQUENCE [LARGE SCALE GENOMIC DNA]</scope>
    <source>
        <strain evidence="1 2">DFW100M-13</strain>
    </source>
</reference>
<dbReference type="EMBL" id="CP035494">
    <property type="protein sequence ID" value="QAY60695.1"/>
    <property type="molecule type" value="Genomic_DNA"/>
</dbReference>
<accession>A0A4P6EEG2</accession>
<keyword evidence="2" id="KW-1185">Reference proteome</keyword>
<organism evidence="1 2">
    <name type="scientific">Microbacterium protaetiae</name>
    <dbReference type="NCBI Taxonomy" id="2509458"/>
    <lineage>
        <taxon>Bacteria</taxon>
        <taxon>Bacillati</taxon>
        <taxon>Actinomycetota</taxon>
        <taxon>Actinomycetes</taxon>
        <taxon>Micrococcales</taxon>
        <taxon>Microbacteriaceae</taxon>
        <taxon>Microbacterium</taxon>
    </lineage>
</organism>
<name>A0A4P6EEG2_9MICO</name>
<dbReference type="InterPro" id="IPR049457">
    <property type="entry name" value="Emfourin"/>
</dbReference>
<gene>
    <name evidence="1" type="ORF">ET475_12350</name>
</gene>
<dbReference type="OrthoDB" id="4947318at2"/>
<dbReference type="KEGG" id="mprt:ET475_12350"/>
<protein>
    <submittedName>
        <fullName evidence="1">Uncharacterized protein</fullName>
    </submittedName>
</protein>
<dbReference type="RefSeq" id="WP_129390623.1">
    <property type="nucleotide sequence ID" value="NZ_CP035494.1"/>
</dbReference>
<dbReference type="Pfam" id="PF20242">
    <property type="entry name" value="Emfourin"/>
    <property type="match status" value="1"/>
</dbReference>
<proteinExistence type="predicted"/>
<dbReference type="Proteomes" id="UP000293995">
    <property type="component" value="Chromosome"/>
</dbReference>